<sequence>MLYDTVKGWTQDWLRQGMQQGRHALLRQQLVHRFGPLSADVEQRLKQAPSPDLDRWALSMLSASNLQDVFAEPAA</sequence>
<dbReference type="RefSeq" id="WP_197488118.1">
    <property type="nucleotide sequence ID" value="NZ_FKIF01000002.1"/>
</dbReference>
<reference evidence="2 3" key="1">
    <citation type="submission" date="2016-04" db="EMBL/GenBank/DDBJ databases">
        <authorList>
            <consortium name="Pathogen Informatics"/>
        </authorList>
    </citation>
    <scope>NUCLEOTIDE SEQUENCE [LARGE SCALE GENOMIC DNA]</scope>
    <source>
        <strain evidence="2 3">H050680373</strain>
    </source>
</reference>
<gene>
    <name evidence="2" type="ORF">SAMEA3906486_01765</name>
</gene>
<dbReference type="Pfam" id="PF14261">
    <property type="entry name" value="DUF4351"/>
    <property type="match status" value="1"/>
</dbReference>
<proteinExistence type="predicted"/>
<name>A0A157SBQ5_9BORD</name>
<evidence type="ECO:0000313" key="2">
    <source>
        <dbReference type="EMBL" id="SAI67870.1"/>
    </source>
</evidence>
<dbReference type="Proteomes" id="UP000076848">
    <property type="component" value="Unassembled WGS sequence"/>
</dbReference>
<evidence type="ECO:0000313" key="3">
    <source>
        <dbReference type="Proteomes" id="UP000076848"/>
    </source>
</evidence>
<evidence type="ECO:0000259" key="1">
    <source>
        <dbReference type="Pfam" id="PF14261"/>
    </source>
</evidence>
<feature type="domain" description="DUF4351" evidence="1">
    <location>
        <begin position="16"/>
        <end position="69"/>
    </location>
</feature>
<dbReference type="EMBL" id="FKIF01000002">
    <property type="protein sequence ID" value="SAI67870.1"/>
    <property type="molecule type" value="Genomic_DNA"/>
</dbReference>
<dbReference type="AlphaFoldDB" id="A0A157SBQ5"/>
<protein>
    <recommendedName>
        <fullName evidence="1">DUF4351 domain-containing protein</fullName>
    </recommendedName>
</protein>
<accession>A0A157SBQ5</accession>
<dbReference type="InterPro" id="IPR025587">
    <property type="entry name" value="DUF4351"/>
</dbReference>
<keyword evidence="3" id="KW-1185">Reference proteome</keyword>
<organism evidence="2 3">
    <name type="scientific">Bordetella ansorpii</name>
    <dbReference type="NCBI Taxonomy" id="288768"/>
    <lineage>
        <taxon>Bacteria</taxon>
        <taxon>Pseudomonadati</taxon>
        <taxon>Pseudomonadota</taxon>
        <taxon>Betaproteobacteria</taxon>
        <taxon>Burkholderiales</taxon>
        <taxon>Alcaligenaceae</taxon>
        <taxon>Bordetella</taxon>
    </lineage>
</organism>